<feature type="region of interest" description="Disordered" evidence="7">
    <location>
        <begin position="11"/>
        <end position="86"/>
    </location>
</feature>
<keyword evidence="5 6" id="KW-0539">Nucleus</keyword>
<evidence type="ECO:0000256" key="5">
    <source>
        <dbReference type="ARBA" id="ARBA00023242"/>
    </source>
</evidence>
<protein>
    <recommendedName>
        <fullName evidence="8">HTH psq-type domain-containing protein</fullName>
    </recommendedName>
</protein>
<proteinExistence type="predicted"/>
<reference evidence="10" key="1">
    <citation type="submission" date="2022-10" db="EMBL/GenBank/DDBJ databases">
        <title>Genome assembly of Pristionchus species.</title>
        <authorList>
            <person name="Yoshida K."/>
            <person name="Sommer R.J."/>
        </authorList>
    </citation>
    <scope>NUCLEOTIDE SEQUENCE [LARGE SCALE GENOMIC DNA]</scope>
    <source>
        <strain evidence="10">RS5460</strain>
    </source>
</reference>
<dbReference type="GO" id="GO:0006357">
    <property type="term" value="P:regulation of transcription by RNA polymerase II"/>
    <property type="evidence" value="ECO:0007669"/>
    <property type="project" value="TreeGrafter"/>
</dbReference>
<feature type="region of interest" description="Disordered" evidence="7">
    <location>
        <begin position="210"/>
        <end position="233"/>
    </location>
</feature>
<keyword evidence="2" id="KW-0805">Transcription regulation</keyword>
<evidence type="ECO:0000256" key="2">
    <source>
        <dbReference type="ARBA" id="ARBA00023015"/>
    </source>
</evidence>
<feature type="compositionally biased region" description="Low complexity" evidence="7">
    <location>
        <begin position="61"/>
        <end position="78"/>
    </location>
</feature>
<dbReference type="AlphaFoldDB" id="A0AAN5DH32"/>
<evidence type="ECO:0000259" key="8">
    <source>
        <dbReference type="PROSITE" id="PS50960"/>
    </source>
</evidence>
<evidence type="ECO:0000256" key="7">
    <source>
        <dbReference type="SAM" id="MobiDB-lite"/>
    </source>
</evidence>
<dbReference type="GO" id="GO:0003677">
    <property type="term" value="F:DNA binding"/>
    <property type="evidence" value="ECO:0007669"/>
    <property type="project" value="UniProtKB-UniRule"/>
</dbReference>
<dbReference type="Proteomes" id="UP001328107">
    <property type="component" value="Unassembled WGS sequence"/>
</dbReference>
<feature type="compositionally biased region" description="Basic and acidic residues" evidence="7">
    <location>
        <begin position="342"/>
        <end position="351"/>
    </location>
</feature>
<feature type="compositionally biased region" description="Acidic residues" evidence="7">
    <location>
        <begin position="352"/>
        <end position="364"/>
    </location>
</feature>
<sequence length="574" mass="61581">AGLEEIAELLSHFEPDCLPPLTAAEREGTEQRPPVDWSPSSACVMCEVGQSTPTERVEPATSSKRPSSSSSSSTSSKPNGTSHPVNGDMMHAMLNYDLMMQANMFNMMAGQLNGMAAAGLMQPDFAALLNMAALMSKHQQQAAAHKGPLPPMLPFPHPHMFHPQMLMPPPPGRPKVAAAAAAEKPALDLSRKSGLQTAVAVDKRSAKALKRRAEASSAAEPEEPKPACGPGMKRNYTQADLDKAVTDIRCGRLGTRRASVVYGIPRSTLRNKIYKLEAADEQAGIAPLYKRRKAGGQSSAEKMLADVVEMTARSTLRKADESATSTPVDSPCKSVSPVEQAIDVKESAKEENAEEAEETEDDETDLVQASLRTLAEMAGSVAPVHEAAPETKVAADAVEPPHEAGDGGLDIFSQVLRNCLGPGGLPFDFLANNLLMHSPVEPVDKLVINGNSTIVEDQNAAVSPPIGSDWKKQRPKRGQYRKYDKEALDEAVQSVRRGEMSVHRAGSYYGVPHSTLEYKVKERNLAKAKSPKARDGSQNPSENPSEECDSSPSPSQESQPNNNEPLSAQFTAVV</sequence>
<dbReference type="InterPro" id="IPR007889">
    <property type="entry name" value="HTH_Psq"/>
</dbReference>
<keyword evidence="4" id="KW-0804">Transcription</keyword>
<feature type="non-terminal residue" evidence="9">
    <location>
        <position position="1"/>
    </location>
</feature>
<comment type="caution">
    <text evidence="9">The sequence shown here is derived from an EMBL/GenBank/DDBJ whole genome shotgun (WGS) entry which is preliminary data.</text>
</comment>
<dbReference type="Gene3D" id="1.10.10.60">
    <property type="entry name" value="Homeodomain-like"/>
    <property type="match status" value="2"/>
</dbReference>
<keyword evidence="10" id="KW-1185">Reference proteome</keyword>
<comment type="subcellular location">
    <subcellularLocation>
        <location evidence="1 6">Nucleus</location>
    </subcellularLocation>
</comment>
<dbReference type="Pfam" id="PF05225">
    <property type="entry name" value="HTH_psq"/>
    <property type="match status" value="2"/>
</dbReference>
<gene>
    <name evidence="9" type="ORF">PMAYCL1PPCAC_32597</name>
</gene>
<evidence type="ECO:0000313" key="9">
    <source>
        <dbReference type="EMBL" id="GMR62402.1"/>
    </source>
</evidence>
<evidence type="ECO:0000256" key="1">
    <source>
        <dbReference type="ARBA" id="ARBA00004123"/>
    </source>
</evidence>
<dbReference type="InterPro" id="IPR009057">
    <property type="entry name" value="Homeodomain-like_sf"/>
</dbReference>
<accession>A0AAN5DH32</accession>
<evidence type="ECO:0000313" key="10">
    <source>
        <dbReference type="Proteomes" id="UP001328107"/>
    </source>
</evidence>
<keyword evidence="3 6" id="KW-0238">DNA-binding</keyword>
<dbReference type="FunFam" id="1.10.10.60:FF:000019">
    <property type="entry name" value="Ligand-dependent corepressor isoform 1"/>
    <property type="match status" value="1"/>
</dbReference>
<dbReference type="PROSITE" id="PS50960">
    <property type="entry name" value="HTH_PSQ"/>
    <property type="match status" value="1"/>
</dbReference>
<dbReference type="PANTHER" id="PTHR21545">
    <property type="entry name" value="TRANSCRIPTION FACTOR MLR1/2"/>
    <property type="match status" value="1"/>
</dbReference>
<evidence type="ECO:0000256" key="4">
    <source>
        <dbReference type="ARBA" id="ARBA00023163"/>
    </source>
</evidence>
<dbReference type="SUPFAM" id="SSF46689">
    <property type="entry name" value="Homeodomain-like"/>
    <property type="match status" value="2"/>
</dbReference>
<feature type="compositionally biased region" description="Low complexity" evidence="7">
    <location>
        <begin position="550"/>
        <end position="565"/>
    </location>
</feature>
<feature type="domain" description="HTH psq-type" evidence="8">
    <location>
        <begin position="474"/>
        <end position="526"/>
    </location>
</feature>
<feature type="DNA-binding region" description="H-T-H motif" evidence="6">
    <location>
        <begin position="502"/>
        <end position="522"/>
    </location>
</feature>
<dbReference type="GO" id="GO:0005634">
    <property type="term" value="C:nucleus"/>
    <property type="evidence" value="ECO:0007669"/>
    <property type="project" value="UniProtKB-SubCell"/>
</dbReference>
<name>A0AAN5DH32_9BILA</name>
<feature type="region of interest" description="Disordered" evidence="7">
    <location>
        <begin position="315"/>
        <end position="364"/>
    </location>
</feature>
<organism evidence="9 10">
    <name type="scientific">Pristionchus mayeri</name>
    <dbReference type="NCBI Taxonomy" id="1317129"/>
    <lineage>
        <taxon>Eukaryota</taxon>
        <taxon>Metazoa</taxon>
        <taxon>Ecdysozoa</taxon>
        <taxon>Nematoda</taxon>
        <taxon>Chromadorea</taxon>
        <taxon>Rhabditida</taxon>
        <taxon>Rhabditina</taxon>
        <taxon>Diplogasteromorpha</taxon>
        <taxon>Diplogasteroidea</taxon>
        <taxon>Neodiplogasteridae</taxon>
        <taxon>Pristionchus</taxon>
    </lineage>
</organism>
<feature type="region of interest" description="Disordered" evidence="7">
    <location>
        <begin position="459"/>
        <end position="484"/>
    </location>
</feature>
<feature type="region of interest" description="Disordered" evidence="7">
    <location>
        <begin position="521"/>
        <end position="574"/>
    </location>
</feature>
<dbReference type="PANTHER" id="PTHR21545:SF13">
    <property type="entry name" value="ECDYSONE-INDUCED PROTEIN 93F, ISOFORM C"/>
    <property type="match status" value="1"/>
</dbReference>
<evidence type="ECO:0000256" key="3">
    <source>
        <dbReference type="ARBA" id="ARBA00023125"/>
    </source>
</evidence>
<dbReference type="EMBL" id="BTRK01000006">
    <property type="protein sequence ID" value="GMR62402.1"/>
    <property type="molecule type" value="Genomic_DNA"/>
</dbReference>
<evidence type="ECO:0000256" key="6">
    <source>
        <dbReference type="PROSITE-ProRule" id="PRU00320"/>
    </source>
</evidence>